<feature type="domain" description="PepSY" evidence="2">
    <location>
        <begin position="49"/>
        <end position="108"/>
    </location>
</feature>
<dbReference type="RefSeq" id="WP_152808315.1">
    <property type="nucleotide sequence ID" value="NZ_WHNW01000001.1"/>
</dbReference>
<evidence type="ECO:0000256" key="1">
    <source>
        <dbReference type="SAM" id="SignalP"/>
    </source>
</evidence>
<comment type="caution">
    <text evidence="3">The sequence shown here is derived from an EMBL/GenBank/DDBJ whole genome shotgun (WGS) entry which is preliminary data.</text>
</comment>
<proteinExistence type="predicted"/>
<evidence type="ECO:0000259" key="2">
    <source>
        <dbReference type="Pfam" id="PF03413"/>
    </source>
</evidence>
<feature type="signal peptide" evidence="1">
    <location>
        <begin position="1"/>
        <end position="25"/>
    </location>
</feature>
<dbReference type="InParanoid" id="A0A6N7EXQ3"/>
<reference evidence="3 4" key="1">
    <citation type="submission" date="2019-10" db="EMBL/GenBank/DDBJ databases">
        <title>Cardiobacteriales fam. a chemoheterotrophic member of the order Cardiobacteriales, and proposal of Cardiobacteriales fam. nov.</title>
        <authorList>
            <person name="Wang C."/>
        </authorList>
    </citation>
    <scope>NUCLEOTIDE SEQUENCE [LARGE SCALE GENOMIC DNA]</scope>
    <source>
        <strain evidence="3 4">ML27</strain>
    </source>
</reference>
<dbReference type="InterPro" id="IPR025711">
    <property type="entry name" value="PepSY"/>
</dbReference>
<gene>
    <name evidence="3" type="ORF">GCU85_00690</name>
</gene>
<sequence>MKNSKHILAATLGLVILSGAATAVASDYHKKDYGDKNGHSVMHLLSEVKIDINQAMQIALDDTSGQVFGVELSKDDNRLVWEVELLTNDSIAYEYEISAIDGKILDKEIDND</sequence>
<accession>A0A6N7EXQ3</accession>
<organism evidence="3 4">
    <name type="scientific">Ostreibacterium oceani</name>
    <dbReference type="NCBI Taxonomy" id="2654998"/>
    <lineage>
        <taxon>Bacteria</taxon>
        <taxon>Pseudomonadati</taxon>
        <taxon>Pseudomonadota</taxon>
        <taxon>Gammaproteobacteria</taxon>
        <taxon>Cardiobacteriales</taxon>
        <taxon>Ostreibacteriaceae</taxon>
        <taxon>Ostreibacterium</taxon>
    </lineage>
</organism>
<protein>
    <recommendedName>
        <fullName evidence="2">PepSY domain-containing protein</fullName>
    </recommendedName>
</protein>
<dbReference type="Pfam" id="PF03413">
    <property type="entry name" value="PepSY"/>
    <property type="match status" value="1"/>
</dbReference>
<dbReference type="EMBL" id="WHNW01000001">
    <property type="protein sequence ID" value="MPV85248.1"/>
    <property type="molecule type" value="Genomic_DNA"/>
</dbReference>
<evidence type="ECO:0000313" key="3">
    <source>
        <dbReference type="EMBL" id="MPV85248.1"/>
    </source>
</evidence>
<dbReference type="AlphaFoldDB" id="A0A6N7EXQ3"/>
<keyword evidence="4" id="KW-1185">Reference proteome</keyword>
<evidence type="ECO:0000313" key="4">
    <source>
        <dbReference type="Proteomes" id="UP000471298"/>
    </source>
</evidence>
<dbReference type="Gene3D" id="3.10.450.40">
    <property type="match status" value="1"/>
</dbReference>
<dbReference type="Proteomes" id="UP000471298">
    <property type="component" value="Unassembled WGS sequence"/>
</dbReference>
<name>A0A6N7EXQ3_9GAMM</name>
<keyword evidence="1" id="KW-0732">Signal</keyword>
<feature type="chain" id="PRO_5026697779" description="PepSY domain-containing protein" evidence="1">
    <location>
        <begin position="26"/>
        <end position="112"/>
    </location>
</feature>